<comment type="caution">
    <text evidence="3">The sequence shown here is derived from an EMBL/GenBank/DDBJ whole genome shotgun (WGS) entry which is preliminary data.</text>
</comment>
<feature type="compositionally biased region" description="Low complexity" evidence="1">
    <location>
        <begin position="88"/>
        <end position="97"/>
    </location>
</feature>
<proteinExistence type="predicted"/>
<feature type="compositionally biased region" description="Basic and acidic residues" evidence="1">
    <location>
        <begin position="176"/>
        <end position="191"/>
    </location>
</feature>
<sequence length="359" mass="40390">MGSAQSYVGHVMVSRTGDTTTTCCGINEWAFEFAAMALIAYQTQGHCTHHVRPIGCFKKPGLAQFEVDKYDVKHPKILAFKGTAQDNGSSSGSSSGSKISQNSVKLSYAPHEDEETITESPDVQEAPLSYSSVEEAASGSQAIHTTQGSPAIRKLFRKWLMTLRTQSSDQTSSGIFEERSPQCETSGREDGDRKQEDIKILKAVWYFFVGLDATIKVPVLIFVPWYLAVSLVYGAEVSKELTPLWTIGPLIVALYVKMLQGLCALYAFTFKQTLKIVKNLPTCYQVTCSYLAEGKLKSELYARFWQPVVDIKNLNYKELSKRKLKELEVWAVEKYLDYVESIWPYYCRTIRFLKKANLI</sequence>
<dbReference type="Proteomes" id="UP001417504">
    <property type="component" value="Unassembled WGS sequence"/>
</dbReference>
<evidence type="ECO:0000313" key="3">
    <source>
        <dbReference type="EMBL" id="KAK9117214.1"/>
    </source>
</evidence>
<evidence type="ECO:0000256" key="2">
    <source>
        <dbReference type="SAM" id="Phobius"/>
    </source>
</evidence>
<dbReference type="EMBL" id="JBBNAE010000006">
    <property type="protein sequence ID" value="KAK9117214.1"/>
    <property type="molecule type" value="Genomic_DNA"/>
</dbReference>
<feature type="transmembrane region" description="Helical" evidence="2">
    <location>
        <begin position="203"/>
        <end position="227"/>
    </location>
</feature>
<feature type="transmembrane region" description="Helical" evidence="2">
    <location>
        <begin position="247"/>
        <end position="268"/>
    </location>
</feature>
<keyword evidence="2" id="KW-0812">Transmembrane</keyword>
<reference evidence="3 4" key="1">
    <citation type="submission" date="2024-01" db="EMBL/GenBank/DDBJ databases">
        <title>Genome assemblies of Stephania.</title>
        <authorList>
            <person name="Yang L."/>
        </authorList>
    </citation>
    <scope>NUCLEOTIDE SEQUENCE [LARGE SCALE GENOMIC DNA]</scope>
    <source>
        <strain evidence="3">QJT</strain>
        <tissue evidence="3">Leaf</tissue>
    </source>
</reference>
<feature type="region of interest" description="Disordered" evidence="1">
    <location>
        <begin position="170"/>
        <end position="191"/>
    </location>
</feature>
<organism evidence="3 4">
    <name type="scientific">Stephania japonica</name>
    <dbReference type="NCBI Taxonomy" id="461633"/>
    <lineage>
        <taxon>Eukaryota</taxon>
        <taxon>Viridiplantae</taxon>
        <taxon>Streptophyta</taxon>
        <taxon>Embryophyta</taxon>
        <taxon>Tracheophyta</taxon>
        <taxon>Spermatophyta</taxon>
        <taxon>Magnoliopsida</taxon>
        <taxon>Ranunculales</taxon>
        <taxon>Menispermaceae</taxon>
        <taxon>Menispermoideae</taxon>
        <taxon>Cissampelideae</taxon>
        <taxon>Stephania</taxon>
    </lineage>
</organism>
<keyword evidence="4" id="KW-1185">Reference proteome</keyword>
<keyword evidence="2" id="KW-1133">Transmembrane helix</keyword>
<gene>
    <name evidence="3" type="ORF">Sjap_016161</name>
</gene>
<evidence type="ECO:0000256" key="1">
    <source>
        <dbReference type="SAM" id="MobiDB-lite"/>
    </source>
</evidence>
<protein>
    <submittedName>
        <fullName evidence="3">Uncharacterized protein</fullName>
    </submittedName>
</protein>
<feature type="region of interest" description="Disordered" evidence="1">
    <location>
        <begin position="82"/>
        <end position="131"/>
    </location>
</feature>
<evidence type="ECO:0000313" key="4">
    <source>
        <dbReference type="Proteomes" id="UP001417504"/>
    </source>
</evidence>
<dbReference type="AlphaFoldDB" id="A0AAP0IKJ0"/>
<keyword evidence="2" id="KW-0472">Membrane</keyword>
<dbReference type="PANTHER" id="PTHR48223">
    <property type="entry name" value="DEFECTIVE 2759, PUTATIVE ISOFORM 1-RELATED"/>
    <property type="match status" value="1"/>
</dbReference>
<dbReference type="PANTHER" id="PTHR48223:SF1">
    <property type="entry name" value="ABC TRANSMEMBRANE TYPE-1 DOMAIN-CONTAINING PROTEIN"/>
    <property type="match status" value="1"/>
</dbReference>
<name>A0AAP0IKJ0_9MAGN</name>
<accession>A0AAP0IKJ0</accession>